<dbReference type="EMBL" id="LBIA02000001">
    <property type="protein sequence ID" value="TKT71441.1"/>
    <property type="molecule type" value="Genomic_DNA"/>
</dbReference>
<dbReference type="Gene3D" id="3.40.190.290">
    <property type="match status" value="1"/>
</dbReference>
<evidence type="ECO:0000256" key="5">
    <source>
        <dbReference type="ARBA" id="ARBA00023163"/>
    </source>
</evidence>
<dbReference type="InterPro" id="IPR005119">
    <property type="entry name" value="LysR_subst-bd"/>
</dbReference>
<dbReference type="AlphaFoldDB" id="A0A4U6BNH0"/>
<dbReference type="InterPro" id="IPR036388">
    <property type="entry name" value="WH-like_DNA-bd_sf"/>
</dbReference>
<dbReference type="InterPro" id="IPR000847">
    <property type="entry name" value="LysR_HTH_N"/>
</dbReference>
<evidence type="ECO:0000256" key="3">
    <source>
        <dbReference type="ARBA" id="ARBA00023015"/>
    </source>
</evidence>
<dbReference type="Pfam" id="PF03466">
    <property type="entry name" value="LysR_substrate"/>
    <property type="match status" value="1"/>
</dbReference>
<dbReference type="GO" id="GO:0003700">
    <property type="term" value="F:DNA-binding transcription factor activity"/>
    <property type="evidence" value="ECO:0007669"/>
    <property type="project" value="InterPro"/>
</dbReference>
<evidence type="ECO:0000256" key="1">
    <source>
        <dbReference type="ARBA" id="ARBA00003502"/>
    </source>
</evidence>
<dbReference type="OrthoDB" id="9796526at2"/>
<name>A0A4U6BNH0_9BRAD</name>
<sequence length="299" mass="32889">MDWDLCRTFIAVAESGSYLGAARRLRSSHPTVGREIAALETQLGTKLFVRSNDGLVLTAQGRRFREHTDMMEAAALRAEAAVSATGTKARGLVKFSIGPTLAAYWLMPHMASFIETHPDVQIEFVTHPFPVSVRKREADIVLRIYQSGDENLVGRKIARLGVGFYASRDYAARRPLPAHRDDWKHHNIVGFADRASNAELGRWSDHVARQASVVMRCSSQADMLAAVRAGIGICAMSCIVGDAHDDLIRVAPQKLAGISDIWLLAHPDLIDLPPVRAVINFVTQRSRADREILSGATKT</sequence>
<keyword evidence="3" id="KW-0805">Transcription regulation</keyword>
<protein>
    <submittedName>
        <fullName evidence="7">LysR family transcriptional regulator</fullName>
    </submittedName>
</protein>
<dbReference type="PANTHER" id="PTHR30537">
    <property type="entry name" value="HTH-TYPE TRANSCRIPTIONAL REGULATOR"/>
    <property type="match status" value="1"/>
</dbReference>
<keyword evidence="4" id="KW-0238">DNA-binding</keyword>
<dbReference type="RefSeq" id="WP_046827988.1">
    <property type="nucleotide sequence ID" value="NZ_LBIA02000001.1"/>
</dbReference>
<dbReference type="InterPro" id="IPR036390">
    <property type="entry name" value="WH_DNA-bd_sf"/>
</dbReference>
<dbReference type="Pfam" id="PF00126">
    <property type="entry name" value="HTH_1"/>
    <property type="match status" value="1"/>
</dbReference>
<comment type="function">
    <text evidence="1">NodD regulates the expression of the nodABCFE genes which encode other nodulation proteins. NodD is also a negative regulator of its own expression. Binds flavonoids as inducers.</text>
</comment>
<proteinExistence type="inferred from homology"/>
<comment type="similarity">
    <text evidence="2">Belongs to the LysR transcriptional regulatory family.</text>
</comment>
<evidence type="ECO:0000313" key="7">
    <source>
        <dbReference type="EMBL" id="TKT71441.1"/>
    </source>
</evidence>
<keyword evidence="5" id="KW-0804">Transcription</keyword>
<dbReference type="PROSITE" id="PS50931">
    <property type="entry name" value="HTH_LYSR"/>
    <property type="match status" value="1"/>
</dbReference>
<dbReference type="Proteomes" id="UP000034832">
    <property type="component" value="Unassembled WGS sequence"/>
</dbReference>
<dbReference type="GO" id="GO:0006351">
    <property type="term" value="P:DNA-templated transcription"/>
    <property type="evidence" value="ECO:0007669"/>
    <property type="project" value="TreeGrafter"/>
</dbReference>
<evidence type="ECO:0000259" key="6">
    <source>
        <dbReference type="PROSITE" id="PS50931"/>
    </source>
</evidence>
<keyword evidence="8" id="KW-1185">Reference proteome</keyword>
<evidence type="ECO:0000256" key="2">
    <source>
        <dbReference type="ARBA" id="ARBA00009437"/>
    </source>
</evidence>
<gene>
    <name evidence="7" type="ORF">YH63_008465</name>
</gene>
<accession>A0A4U6BNH0</accession>
<dbReference type="InterPro" id="IPR058163">
    <property type="entry name" value="LysR-type_TF_proteobact-type"/>
</dbReference>
<evidence type="ECO:0000313" key="8">
    <source>
        <dbReference type="Proteomes" id="UP000034832"/>
    </source>
</evidence>
<dbReference type="SUPFAM" id="SSF46785">
    <property type="entry name" value="Winged helix' DNA-binding domain"/>
    <property type="match status" value="1"/>
</dbReference>
<dbReference type="PANTHER" id="PTHR30537:SF3">
    <property type="entry name" value="TRANSCRIPTIONAL REGULATORY PROTEIN"/>
    <property type="match status" value="1"/>
</dbReference>
<evidence type="ECO:0000256" key="4">
    <source>
        <dbReference type="ARBA" id="ARBA00023125"/>
    </source>
</evidence>
<dbReference type="Gene3D" id="1.10.10.10">
    <property type="entry name" value="Winged helix-like DNA-binding domain superfamily/Winged helix DNA-binding domain"/>
    <property type="match status" value="1"/>
</dbReference>
<organism evidence="7 8">
    <name type="scientific">Afipia massiliensis</name>
    <dbReference type="NCBI Taxonomy" id="211460"/>
    <lineage>
        <taxon>Bacteria</taxon>
        <taxon>Pseudomonadati</taxon>
        <taxon>Pseudomonadota</taxon>
        <taxon>Alphaproteobacteria</taxon>
        <taxon>Hyphomicrobiales</taxon>
        <taxon>Nitrobacteraceae</taxon>
        <taxon>Afipia</taxon>
    </lineage>
</organism>
<reference evidence="7" key="1">
    <citation type="submission" date="2019-04" db="EMBL/GenBank/DDBJ databases">
        <title>Whole genome sequencing of cave bacteria.</title>
        <authorList>
            <person name="Gan H.M."/>
            <person name="Barton H."/>
            <person name="Savka M.A."/>
        </authorList>
    </citation>
    <scope>NUCLEOTIDE SEQUENCE [LARGE SCALE GENOMIC DNA]</scope>
    <source>
        <strain evidence="7">LC387</strain>
    </source>
</reference>
<dbReference type="SUPFAM" id="SSF53850">
    <property type="entry name" value="Periplasmic binding protein-like II"/>
    <property type="match status" value="1"/>
</dbReference>
<comment type="caution">
    <text evidence="7">The sequence shown here is derived from an EMBL/GenBank/DDBJ whole genome shotgun (WGS) entry which is preliminary data.</text>
</comment>
<feature type="domain" description="HTH lysR-type" evidence="6">
    <location>
        <begin position="1"/>
        <end position="58"/>
    </location>
</feature>
<dbReference type="GO" id="GO:0043565">
    <property type="term" value="F:sequence-specific DNA binding"/>
    <property type="evidence" value="ECO:0007669"/>
    <property type="project" value="TreeGrafter"/>
</dbReference>
<dbReference type="STRING" id="211460.YH63_10485"/>